<feature type="signal peptide" evidence="1">
    <location>
        <begin position="1"/>
        <end position="23"/>
    </location>
</feature>
<keyword evidence="1" id="KW-0732">Signal</keyword>
<reference evidence="2" key="1">
    <citation type="journal article" date="2021" name="IMA Fungus">
        <title>Genomic characterization of three marine fungi, including Emericellopsis atlantica sp. nov. with signatures of a generalist lifestyle and marine biomass degradation.</title>
        <authorList>
            <person name="Hagestad O.C."/>
            <person name="Hou L."/>
            <person name="Andersen J.H."/>
            <person name="Hansen E.H."/>
            <person name="Altermark B."/>
            <person name="Li C."/>
            <person name="Kuhnert E."/>
            <person name="Cox R.J."/>
            <person name="Crous P.W."/>
            <person name="Spatafora J.W."/>
            <person name="Lail K."/>
            <person name="Amirebrahimi M."/>
            <person name="Lipzen A."/>
            <person name="Pangilinan J."/>
            <person name="Andreopoulos W."/>
            <person name="Hayes R.D."/>
            <person name="Ng V."/>
            <person name="Grigoriev I.V."/>
            <person name="Jackson S.A."/>
            <person name="Sutton T.D.S."/>
            <person name="Dobson A.D.W."/>
            <person name="Rama T."/>
        </authorList>
    </citation>
    <scope>NUCLEOTIDE SEQUENCE</scope>
    <source>
        <strain evidence="2">TS7</strain>
    </source>
</reference>
<keyword evidence="3" id="KW-1185">Reference proteome</keyword>
<gene>
    <name evidence="2" type="ORF">F5Z01DRAFT_636672</name>
</gene>
<comment type="caution">
    <text evidence="2">The sequence shown here is derived from an EMBL/GenBank/DDBJ whole genome shotgun (WGS) entry which is preliminary data.</text>
</comment>
<dbReference type="RefSeq" id="XP_046117931.1">
    <property type="nucleotide sequence ID" value="XM_046262227.1"/>
</dbReference>
<evidence type="ECO:0000256" key="1">
    <source>
        <dbReference type="SAM" id="SignalP"/>
    </source>
</evidence>
<dbReference type="Proteomes" id="UP000887229">
    <property type="component" value="Unassembled WGS sequence"/>
</dbReference>
<sequence length="103" mass="11667">MDEWQSTLLLWFHVPVWLGLRQAREMEMEYGMQLQKFMVCQHARGQFVGLQDTAASPLSASSTIELQANCSKILTNRIGFVAFVRPRAWADTPQLLVSSPANL</sequence>
<evidence type="ECO:0000313" key="3">
    <source>
        <dbReference type="Proteomes" id="UP000887229"/>
    </source>
</evidence>
<dbReference type="AlphaFoldDB" id="A0A9P8CPB3"/>
<dbReference type="GeneID" id="70293130"/>
<accession>A0A9P8CPB3</accession>
<name>A0A9P8CPB3_9HYPO</name>
<organism evidence="2 3">
    <name type="scientific">Emericellopsis atlantica</name>
    <dbReference type="NCBI Taxonomy" id="2614577"/>
    <lineage>
        <taxon>Eukaryota</taxon>
        <taxon>Fungi</taxon>
        <taxon>Dikarya</taxon>
        <taxon>Ascomycota</taxon>
        <taxon>Pezizomycotina</taxon>
        <taxon>Sordariomycetes</taxon>
        <taxon>Hypocreomycetidae</taxon>
        <taxon>Hypocreales</taxon>
        <taxon>Bionectriaceae</taxon>
        <taxon>Emericellopsis</taxon>
    </lineage>
</organism>
<feature type="chain" id="PRO_5040290243" description="Secreted protein" evidence="1">
    <location>
        <begin position="24"/>
        <end position="103"/>
    </location>
</feature>
<evidence type="ECO:0008006" key="4">
    <source>
        <dbReference type="Google" id="ProtNLM"/>
    </source>
</evidence>
<dbReference type="EMBL" id="MU251255">
    <property type="protein sequence ID" value="KAG9254007.1"/>
    <property type="molecule type" value="Genomic_DNA"/>
</dbReference>
<evidence type="ECO:0000313" key="2">
    <source>
        <dbReference type="EMBL" id="KAG9254007.1"/>
    </source>
</evidence>
<protein>
    <recommendedName>
        <fullName evidence="4">Secreted protein</fullName>
    </recommendedName>
</protein>
<proteinExistence type="predicted"/>